<sequence>MTIANASYQEVFELLHNQTESLLIICHINPDGDAVGAALAVAQLCDQWGRPCVLVNDDEIPDRYVFLPGAQRFVRTADVITTFTHAVAVDCADDRRMGRAEHLIAPGGQLINIDHHETNNQFGTINLVQAEASATCLVLYRMMLANQLPMYHDLALLLYTGIVFDTGGFHYNNTTPEIHLAAADLLSYDIEPFLVADRVLEAMTREQIELVRLGLSTLTVHPSGLIAYVAIDQEILKASGAGDGDVEVLLPYPRTLIGVEVGLLFRERADGSIKVSFRSREIVDVAAIALLFGGGGHVRAAGCELDGPLDAAVKIVMKEVEDAVKQAYSNHA</sequence>
<feature type="domain" description="DDH" evidence="1">
    <location>
        <begin position="22"/>
        <end position="162"/>
    </location>
</feature>
<dbReference type="Proteomes" id="UP001139263">
    <property type="component" value="Unassembled WGS sequence"/>
</dbReference>
<protein>
    <submittedName>
        <fullName evidence="3">Bifunctional oligoribonuclease and PAP phosphatase NrnA</fullName>
        <ecNumber evidence="3">3.1.-.-</ecNumber>
    </submittedName>
</protein>
<evidence type="ECO:0000259" key="2">
    <source>
        <dbReference type="Pfam" id="PF02272"/>
    </source>
</evidence>
<dbReference type="Pfam" id="PF02272">
    <property type="entry name" value="DHHA1"/>
    <property type="match status" value="1"/>
</dbReference>
<dbReference type="SUPFAM" id="SSF64182">
    <property type="entry name" value="DHH phosphoesterases"/>
    <property type="match status" value="1"/>
</dbReference>
<dbReference type="Gene3D" id="3.90.1640.10">
    <property type="entry name" value="inorganic pyrophosphatase (n-terminal core)"/>
    <property type="match status" value="1"/>
</dbReference>
<dbReference type="InterPro" id="IPR038763">
    <property type="entry name" value="DHH_sf"/>
</dbReference>
<keyword evidence="4" id="KW-1185">Reference proteome</keyword>
<organism evidence="3 4">
    <name type="scientific">Sulfoacidibacillus ferrooxidans</name>
    <dbReference type="NCBI Taxonomy" id="2005001"/>
    <lineage>
        <taxon>Bacteria</taxon>
        <taxon>Bacillati</taxon>
        <taxon>Bacillota</taxon>
        <taxon>Bacilli</taxon>
        <taxon>Bacillales</taxon>
        <taxon>Alicyclobacillaceae</taxon>
        <taxon>Sulfoacidibacillus</taxon>
    </lineage>
</organism>
<feature type="domain" description="DHHA1" evidence="2">
    <location>
        <begin position="240"/>
        <end position="321"/>
    </location>
</feature>
<dbReference type="InterPro" id="IPR001667">
    <property type="entry name" value="DDH_dom"/>
</dbReference>
<dbReference type="EMBL" id="JALBUF010000005">
    <property type="protein sequence ID" value="MCI0183629.1"/>
    <property type="molecule type" value="Genomic_DNA"/>
</dbReference>
<dbReference type="InterPro" id="IPR003156">
    <property type="entry name" value="DHHA1_dom"/>
</dbReference>
<accession>A0A9X1V9D9</accession>
<dbReference type="PANTHER" id="PTHR47618">
    <property type="entry name" value="BIFUNCTIONAL OLIGORIBONUCLEASE AND PAP PHOSPHATASE NRNA"/>
    <property type="match status" value="1"/>
</dbReference>
<comment type="caution">
    <text evidence="3">The sequence shown here is derived from an EMBL/GenBank/DDBJ whole genome shotgun (WGS) entry which is preliminary data.</text>
</comment>
<dbReference type="GO" id="GO:0003676">
    <property type="term" value="F:nucleic acid binding"/>
    <property type="evidence" value="ECO:0007669"/>
    <property type="project" value="InterPro"/>
</dbReference>
<evidence type="ECO:0000259" key="1">
    <source>
        <dbReference type="Pfam" id="PF01368"/>
    </source>
</evidence>
<dbReference type="RefSeq" id="WP_241714157.1">
    <property type="nucleotide sequence ID" value="NZ_JALBUF010000005.1"/>
</dbReference>
<evidence type="ECO:0000313" key="3">
    <source>
        <dbReference type="EMBL" id="MCI0183629.1"/>
    </source>
</evidence>
<name>A0A9X1V9D9_9BACL</name>
<evidence type="ECO:0000313" key="4">
    <source>
        <dbReference type="Proteomes" id="UP001139263"/>
    </source>
</evidence>
<keyword evidence="3" id="KW-0378">Hydrolase</keyword>
<gene>
    <name evidence="3" type="primary">nrnA_2</name>
    <name evidence="3" type="ORF">MM817_01912</name>
</gene>
<reference evidence="3" key="1">
    <citation type="submission" date="2022-03" db="EMBL/GenBank/DDBJ databases">
        <title>Draft Genome Sequence of Firmicute Strain S0AB, a Heterotrophic Iron/Sulfur-Oxidizing Extreme Acidophile.</title>
        <authorList>
            <person name="Vergara E."/>
            <person name="Pakostova E."/>
            <person name="Johnson D.B."/>
            <person name="Holmes D.S."/>
        </authorList>
    </citation>
    <scope>NUCLEOTIDE SEQUENCE</scope>
    <source>
        <strain evidence="3">S0AB</strain>
    </source>
</reference>
<dbReference type="Gene3D" id="3.10.310.30">
    <property type="match status" value="1"/>
</dbReference>
<dbReference type="GO" id="GO:0016787">
    <property type="term" value="F:hydrolase activity"/>
    <property type="evidence" value="ECO:0007669"/>
    <property type="project" value="UniProtKB-KW"/>
</dbReference>
<proteinExistence type="predicted"/>
<dbReference type="InterPro" id="IPR051319">
    <property type="entry name" value="Oligoribo/pAp-PDE_c-di-AMP_PDE"/>
</dbReference>
<dbReference type="PANTHER" id="PTHR47618:SF1">
    <property type="entry name" value="BIFUNCTIONAL OLIGORIBONUCLEASE AND PAP PHOSPHATASE NRNA"/>
    <property type="match status" value="1"/>
</dbReference>
<dbReference type="AlphaFoldDB" id="A0A9X1V9D9"/>
<dbReference type="Pfam" id="PF01368">
    <property type="entry name" value="DHH"/>
    <property type="match status" value="1"/>
</dbReference>
<dbReference type="EC" id="3.1.-.-" evidence="3"/>